<keyword evidence="1" id="KW-0812">Transmembrane</keyword>
<dbReference type="EMBL" id="PCGC01000009">
    <property type="protein sequence ID" value="PHL21968.1"/>
    <property type="molecule type" value="Genomic_DNA"/>
</dbReference>
<evidence type="ECO:0000313" key="7">
    <source>
        <dbReference type="Proteomes" id="UP000448762"/>
    </source>
</evidence>
<reference evidence="3 5" key="1">
    <citation type="submission" date="2017-05" db="EMBL/GenBank/DDBJ databases">
        <title>The Genome Sequence of Enterococcus faecium 7H8_DIV0219.</title>
        <authorList>
            <consortium name="The Broad Institute Genomics Platform"/>
            <consortium name="The Broad Institute Genomic Center for Infectious Diseases"/>
            <person name="Earl A."/>
            <person name="Manson A."/>
            <person name="Schwartman J."/>
            <person name="Gilmore M."/>
            <person name="Abouelleil A."/>
            <person name="Cao P."/>
            <person name="Chapman S."/>
            <person name="Cusick C."/>
            <person name="Shea T."/>
            <person name="Young S."/>
            <person name="Neafsey D."/>
            <person name="Nusbaum C."/>
            <person name="Birren B."/>
        </authorList>
    </citation>
    <scope>NUCLEOTIDE SEQUENCE [LARGE SCALE GENOMIC DNA]</scope>
    <source>
        <strain evidence="3 5">7H8_DIV0219</strain>
    </source>
</reference>
<feature type="transmembrane region" description="Helical" evidence="1">
    <location>
        <begin position="34"/>
        <end position="55"/>
    </location>
</feature>
<evidence type="ECO:0000313" key="6">
    <source>
        <dbReference type="Proteomes" id="UP000224303"/>
    </source>
</evidence>
<keyword evidence="1" id="KW-1133">Transmembrane helix</keyword>
<proteinExistence type="predicted"/>
<keyword evidence="1" id="KW-0472">Membrane</keyword>
<evidence type="ECO:0000313" key="3">
    <source>
        <dbReference type="EMBL" id="OTN93860.1"/>
    </source>
</evidence>
<evidence type="ECO:0000256" key="1">
    <source>
        <dbReference type="SAM" id="Phobius"/>
    </source>
</evidence>
<reference evidence="4 6" key="2">
    <citation type="submission" date="2017-10" db="EMBL/GenBank/DDBJ databases">
        <title>Draft genomes of the Enterococcus faecium isolated from human feces before and after Helicobacter pylori eradication therapy.</title>
        <authorList>
            <person name="Prianichniikov N.A."/>
            <person name="Glushchenko O.E."/>
            <person name="Malakhova M.V."/>
        </authorList>
    </citation>
    <scope>NUCLEOTIDE SEQUENCE [LARGE SCALE GENOMIC DNA]</scope>
    <source>
        <strain evidence="4 6">Hp_5-7</strain>
    </source>
</reference>
<evidence type="ECO:0000313" key="5">
    <source>
        <dbReference type="Proteomes" id="UP000194885"/>
    </source>
</evidence>
<evidence type="ECO:0000313" key="2">
    <source>
        <dbReference type="EMBL" id="KAA0690652.1"/>
    </source>
</evidence>
<protein>
    <submittedName>
        <fullName evidence="4">Uncharacterized protein</fullName>
    </submittedName>
</protein>
<comment type="caution">
    <text evidence="4">The sequence shown here is derived from an EMBL/GenBank/DDBJ whole genome shotgun (WGS) entry which is preliminary data.</text>
</comment>
<sequence>MRQKNMFLNIFMVLLVLIAASFVISLFVSVVSGLLWFAVKVLIPIALIIWLVRWIKGNTHRKNYY</sequence>
<dbReference type="AlphaFoldDB" id="A0A1T4J9U5"/>
<accession>A0A1T4J9U5</accession>
<dbReference type="Proteomes" id="UP000194885">
    <property type="component" value="Unassembled WGS sequence"/>
</dbReference>
<dbReference type="RefSeq" id="WP_002309889.1">
    <property type="nucleotide sequence ID" value="NZ_CAACXZ010000004.1"/>
</dbReference>
<dbReference type="Proteomes" id="UP000448762">
    <property type="component" value="Unassembled WGS sequence"/>
</dbReference>
<feature type="transmembrane region" description="Helical" evidence="1">
    <location>
        <begin position="7"/>
        <end position="28"/>
    </location>
</feature>
<reference evidence="2 7" key="3">
    <citation type="submission" date="2018-07" db="EMBL/GenBank/DDBJ databases">
        <title>High quality draft genome sequencing of Enterococcus faecium exhibiting probiotic potential isolated from mucus of freshwater fish.</title>
        <authorList>
            <person name="El-Jeni R."/>
            <person name="Ghedira K."/>
            <person name="Abdelhak S."/>
            <person name="El-Bour M."/>
            <person name="Bouhaouala-Zahar B."/>
        </authorList>
    </citation>
    <scope>NUCLEOTIDE SEQUENCE [LARGE SCALE GENOMIC DNA]</scope>
    <source>
        <strain evidence="2 7">R.A73</strain>
    </source>
</reference>
<dbReference type="EMBL" id="QOVC01000005">
    <property type="protein sequence ID" value="KAA0690652.1"/>
    <property type="molecule type" value="Genomic_DNA"/>
</dbReference>
<name>A0A1T4J9U5_ENTFC</name>
<dbReference type="Proteomes" id="UP000224303">
    <property type="component" value="Unassembled WGS sequence"/>
</dbReference>
<evidence type="ECO:0000313" key="4">
    <source>
        <dbReference type="EMBL" id="PHL21968.1"/>
    </source>
</evidence>
<dbReference type="EMBL" id="NGKW01000003">
    <property type="protein sequence ID" value="OTN93860.1"/>
    <property type="molecule type" value="Genomic_DNA"/>
</dbReference>
<organism evidence="4 6">
    <name type="scientific">Enterococcus faecium</name>
    <name type="common">Streptococcus faecium</name>
    <dbReference type="NCBI Taxonomy" id="1352"/>
    <lineage>
        <taxon>Bacteria</taxon>
        <taxon>Bacillati</taxon>
        <taxon>Bacillota</taxon>
        <taxon>Bacilli</taxon>
        <taxon>Lactobacillales</taxon>
        <taxon>Enterococcaceae</taxon>
        <taxon>Enterococcus</taxon>
    </lineage>
</organism>
<gene>
    <name evidence="3" type="ORF">A5810_001736</name>
    <name evidence="4" type="ORF">CQR37_05680</name>
    <name evidence="2" type="ORF">DTX73_07260</name>
</gene>